<dbReference type="OrthoDB" id="9790352at2"/>
<name>A0A511X5T8_9PROT</name>
<reference evidence="16 17" key="1">
    <citation type="submission" date="2019-07" db="EMBL/GenBank/DDBJ databases">
        <title>Whole genome shotgun sequence of Acetobacter nitrogenifigens NBRC 105050.</title>
        <authorList>
            <person name="Hosoyama A."/>
            <person name="Uohara A."/>
            <person name="Ohji S."/>
            <person name="Ichikawa N."/>
        </authorList>
    </citation>
    <scope>NUCLEOTIDE SEQUENCE [LARGE SCALE GENOMIC DNA]</scope>
    <source>
        <strain evidence="16 17">NBRC 105050</strain>
    </source>
</reference>
<sequence length="258" mass="26942">MTRDTLRIAVTGVTGRMGKNLVLSVREAGYALVGGTSRAESPIADVRIVGDLSELISDVDAVIDFTHVSTVVRHAEIVSEARVAWVLGTTGLSAADQAAVEVASERTAVVQAANFSPGVTLVERLARQMGAALPAETYDVEIVEMHHRQKVDAPSGTALSIGAAVAAGRGFMLDAVREPAREGHCGARSTGGIGFAALRGGQIVGEHTALFTSAREQIGLTHRAFDRRVFSDGAVMAAAWAAKQAAGLYSMEHVLGLI</sequence>
<dbReference type="InterPro" id="IPR022663">
    <property type="entry name" value="DapB_C"/>
</dbReference>
<dbReference type="SUPFAM" id="SSF55347">
    <property type="entry name" value="Glyceraldehyde-3-phosphate dehydrogenase-like, C-terminal domain"/>
    <property type="match status" value="1"/>
</dbReference>
<dbReference type="Pfam" id="PF01113">
    <property type="entry name" value="DapB_N"/>
    <property type="match status" value="1"/>
</dbReference>
<dbReference type="SUPFAM" id="SSF51735">
    <property type="entry name" value="NAD(P)-binding Rossmann-fold domains"/>
    <property type="match status" value="1"/>
</dbReference>
<evidence type="ECO:0000259" key="15">
    <source>
        <dbReference type="Pfam" id="PF05173"/>
    </source>
</evidence>
<comment type="caution">
    <text evidence="13">Lacks conserved residue(s) required for the propagation of feature annotation.</text>
</comment>
<dbReference type="AlphaFoldDB" id="A0A511X5T8"/>
<accession>A0A511X5T8</accession>
<dbReference type="RefSeq" id="WP_035375994.1">
    <property type="nucleotide sequence ID" value="NZ_AUBI01000001.1"/>
</dbReference>
<feature type="binding site" evidence="13">
    <location>
        <begin position="156"/>
        <end position="157"/>
    </location>
    <ligand>
        <name>(S)-2,3,4,5-tetrahydrodipicolinate</name>
        <dbReference type="ChEBI" id="CHEBI:16845"/>
    </ligand>
</feature>
<dbReference type="Gene3D" id="3.30.360.10">
    <property type="entry name" value="Dihydrodipicolinate Reductase, domain 2"/>
    <property type="match status" value="1"/>
</dbReference>
<dbReference type="PROSITE" id="PS01298">
    <property type="entry name" value="DAPB"/>
    <property type="match status" value="1"/>
</dbReference>
<evidence type="ECO:0000256" key="4">
    <source>
        <dbReference type="ARBA" id="ARBA00022857"/>
    </source>
</evidence>
<evidence type="ECO:0000256" key="1">
    <source>
        <dbReference type="ARBA" id="ARBA00006642"/>
    </source>
</evidence>
<evidence type="ECO:0000256" key="13">
    <source>
        <dbReference type="HAMAP-Rule" id="MF_00102"/>
    </source>
</evidence>
<dbReference type="Gene3D" id="3.40.50.720">
    <property type="entry name" value="NAD(P)-binding Rossmann-like Domain"/>
    <property type="match status" value="1"/>
</dbReference>
<dbReference type="PANTHER" id="PTHR20836">
    <property type="entry name" value="DIHYDRODIPICOLINATE REDUCTASE"/>
    <property type="match status" value="1"/>
</dbReference>
<feature type="binding site" evidence="13">
    <location>
        <begin position="12"/>
        <end position="17"/>
    </location>
    <ligand>
        <name>NAD(+)</name>
        <dbReference type="ChEBI" id="CHEBI:57540"/>
    </ligand>
</feature>
<evidence type="ECO:0000256" key="8">
    <source>
        <dbReference type="ARBA" id="ARBA00023154"/>
    </source>
</evidence>
<evidence type="ECO:0000256" key="12">
    <source>
        <dbReference type="ARBA" id="ARBA00049396"/>
    </source>
</evidence>
<evidence type="ECO:0000313" key="17">
    <source>
        <dbReference type="Proteomes" id="UP000321635"/>
    </source>
</evidence>
<dbReference type="GO" id="GO:0016726">
    <property type="term" value="F:oxidoreductase activity, acting on CH or CH2 groups, NAD or NADP as acceptor"/>
    <property type="evidence" value="ECO:0007669"/>
    <property type="project" value="UniProtKB-UniRule"/>
</dbReference>
<comment type="pathway">
    <text evidence="9 13">Amino-acid biosynthesis; L-lysine biosynthesis via DAP pathway; (S)-tetrahydrodipicolinate from L-aspartate: step 4/4.</text>
</comment>
<keyword evidence="4 13" id="KW-0521">NADP</keyword>
<keyword evidence="17" id="KW-1185">Reference proteome</keyword>
<feature type="domain" description="Dihydrodipicolinate reductase N-terminal" evidence="14">
    <location>
        <begin position="7"/>
        <end position="115"/>
    </location>
</feature>
<feature type="active site" description="Proton donor" evidence="13">
    <location>
        <position position="150"/>
    </location>
</feature>
<dbReference type="Proteomes" id="UP000321635">
    <property type="component" value="Unassembled WGS sequence"/>
</dbReference>
<comment type="function">
    <text evidence="13">Catalyzes the conversion of 4-hydroxy-tetrahydrodipicolinate (HTPA) to tetrahydrodipicolinate.</text>
</comment>
<dbReference type="HAMAP" id="MF_00102">
    <property type="entry name" value="DapB"/>
    <property type="match status" value="1"/>
</dbReference>
<feature type="binding site" evidence="13">
    <location>
        <begin position="88"/>
        <end position="90"/>
    </location>
    <ligand>
        <name>NAD(+)</name>
        <dbReference type="ChEBI" id="CHEBI:57540"/>
    </ligand>
</feature>
<evidence type="ECO:0000256" key="2">
    <source>
        <dbReference type="ARBA" id="ARBA00022490"/>
    </source>
</evidence>
<keyword evidence="7 13" id="KW-0520">NAD</keyword>
<dbReference type="NCBIfam" id="TIGR00036">
    <property type="entry name" value="dapB"/>
    <property type="match status" value="1"/>
</dbReference>
<comment type="caution">
    <text evidence="13">Was originally thought to be a dihydrodipicolinate reductase (DHDPR), catalyzing the conversion of dihydrodipicolinate to tetrahydrodipicolinate. However, it was shown in E.coli that the substrate of the enzymatic reaction is not dihydrodipicolinate (DHDP) but in fact (2S,4S)-4-hydroxy-2,3,4,5-tetrahydrodipicolinic acid (HTPA), the product released by the DapA-catalyzed reaction.</text>
</comment>
<feature type="active site" description="Proton donor/acceptor" evidence="13">
    <location>
        <position position="146"/>
    </location>
</feature>
<feature type="binding site" evidence="13">
    <location>
        <position position="38"/>
    </location>
    <ligand>
        <name>NADP(+)</name>
        <dbReference type="ChEBI" id="CHEBI:58349"/>
    </ligand>
</feature>
<keyword evidence="5 13" id="KW-0220">Diaminopimelate biosynthesis</keyword>
<evidence type="ECO:0000313" key="16">
    <source>
        <dbReference type="EMBL" id="GEN58304.1"/>
    </source>
</evidence>
<dbReference type="GO" id="GO:0008839">
    <property type="term" value="F:4-hydroxy-tetrahydrodipicolinate reductase"/>
    <property type="evidence" value="ECO:0007669"/>
    <property type="project" value="UniProtKB-UniRule"/>
</dbReference>
<dbReference type="GO" id="GO:0005829">
    <property type="term" value="C:cytosol"/>
    <property type="evidence" value="ECO:0007669"/>
    <property type="project" value="TreeGrafter"/>
</dbReference>
<dbReference type="InterPro" id="IPR022664">
    <property type="entry name" value="DapB_N_CS"/>
</dbReference>
<dbReference type="Pfam" id="PF05173">
    <property type="entry name" value="DapB_C"/>
    <property type="match status" value="1"/>
</dbReference>
<evidence type="ECO:0000256" key="5">
    <source>
        <dbReference type="ARBA" id="ARBA00022915"/>
    </source>
</evidence>
<organism evidence="16 17">
    <name type="scientific">Acetobacter nitrogenifigens DSM 23921 = NBRC 105050</name>
    <dbReference type="NCBI Taxonomy" id="1120919"/>
    <lineage>
        <taxon>Bacteria</taxon>
        <taxon>Pseudomonadati</taxon>
        <taxon>Pseudomonadota</taxon>
        <taxon>Alphaproteobacteria</taxon>
        <taxon>Acetobacterales</taxon>
        <taxon>Acetobacteraceae</taxon>
        <taxon>Acetobacter</taxon>
    </lineage>
</organism>
<evidence type="ECO:0000256" key="7">
    <source>
        <dbReference type="ARBA" id="ARBA00023027"/>
    </source>
</evidence>
<dbReference type="InterPro" id="IPR023940">
    <property type="entry name" value="DHDPR_bac"/>
</dbReference>
<comment type="catalytic activity">
    <reaction evidence="11 13">
        <text>(S)-2,3,4,5-tetrahydrodipicolinate + NADP(+) + H2O = (2S,4S)-4-hydroxy-2,3,4,5-tetrahydrodipicolinate + NADPH + H(+)</text>
        <dbReference type="Rhea" id="RHEA:35331"/>
        <dbReference type="ChEBI" id="CHEBI:15377"/>
        <dbReference type="ChEBI" id="CHEBI:15378"/>
        <dbReference type="ChEBI" id="CHEBI:16845"/>
        <dbReference type="ChEBI" id="CHEBI:57783"/>
        <dbReference type="ChEBI" id="CHEBI:58349"/>
        <dbReference type="ChEBI" id="CHEBI:67139"/>
        <dbReference type="EC" id="1.17.1.8"/>
    </reaction>
</comment>
<dbReference type="UniPathway" id="UPA00034">
    <property type="reaction ID" value="UER00018"/>
</dbReference>
<evidence type="ECO:0000259" key="14">
    <source>
        <dbReference type="Pfam" id="PF01113"/>
    </source>
</evidence>
<evidence type="ECO:0000256" key="9">
    <source>
        <dbReference type="ARBA" id="ARBA00037922"/>
    </source>
</evidence>
<keyword evidence="8 13" id="KW-0457">Lysine biosynthesis</keyword>
<dbReference type="InterPro" id="IPR036291">
    <property type="entry name" value="NAD(P)-bd_dom_sf"/>
</dbReference>
<dbReference type="STRING" id="1120919.GCA_000429165_00195"/>
<dbReference type="GO" id="GO:0019877">
    <property type="term" value="P:diaminopimelate biosynthetic process"/>
    <property type="evidence" value="ECO:0007669"/>
    <property type="project" value="UniProtKB-UniRule"/>
</dbReference>
<dbReference type="CDD" id="cd02274">
    <property type="entry name" value="DHDPR_N"/>
    <property type="match status" value="1"/>
</dbReference>
<dbReference type="EC" id="1.17.1.8" evidence="10 13"/>
<comment type="subunit">
    <text evidence="13">Homotetramer.</text>
</comment>
<comment type="subcellular location">
    <subcellularLocation>
        <location evidence="13">Cytoplasm</location>
    </subcellularLocation>
</comment>
<evidence type="ECO:0000256" key="6">
    <source>
        <dbReference type="ARBA" id="ARBA00023002"/>
    </source>
</evidence>
<dbReference type="PANTHER" id="PTHR20836:SF0">
    <property type="entry name" value="4-HYDROXY-TETRAHYDRODIPICOLINATE REDUCTASE 1, CHLOROPLASTIC-RELATED"/>
    <property type="match status" value="1"/>
</dbReference>
<feature type="binding site" evidence="13">
    <location>
        <begin position="112"/>
        <end position="115"/>
    </location>
    <ligand>
        <name>NAD(+)</name>
        <dbReference type="ChEBI" id="CHEBI:57540"/>
    </ligand>
</feature>
<keyword evidence="2 13" id="KW-0963">Cytoplasm</keyword>
<dbReference type="GO" id="GO:0009089">
    <property type="term" value="P:lysine biosynthetic process via diaminopimelate"/>
    <property type="evidence" value="ECO:0007669"/>
    <property type="project" value="UniProtKB-UniRule"/>
</dbReference>
<keyword evidence="3 13" id="KW-0028">Amino-acid biosynthesis</keyword>
<feature type="binding site" evidence="13">
    <location>
        <position position="147"/>
    </location>
    <ligand>
        <name>(S)-2,3,4,5-tetrahydrodipicolinate</name>
        <dbReference type="ChEBI" id="CHEBI:16845"/>
    </ligand>
</feature>
<dbReference type="EMBL" id="BJYF01000001">
    <property type="protein sequence ID" value="GEN58304.1"/>
    <property type="molecule type" value="Genomic_DNA"/>
</dbReference>
<keyword evidence="6 13" id="KW-0560">Oxidoreductase</keyword>
<gene>
    <name evidence="13 16" type="primary">dapB</name>
    <name evidence="16" type="ORF">ANI02nite_01880</name>
</gene>
<dbReference type="PIRSF" id="PIRSF000161">
    <property type="entry name" value="DHPR"/>
    <property type="match status" value="1"/>
</dbReference>
<proteinExistence type="inferred from homology"/>
<comment type="caution">
    <text evidence="16">The sequence shown here is derived from an EMBL/GenBank/DDBJ whole genome shotgun (WGS) entry which is preliminary data.</text>
</comment>
<evidence type="ECO:0000256" key="10">
    <source>
        <dbReference type="ARBA" id="ARBA00038983"/>
    </source>
</evidence>
<dbReference type="GO" id="GO:0050661">
    <property type="term" value="F:NADP binding"/>
    <property type="evidence" value="ECO:0007669"/>
    <property type="project" value="UniProtKB-UniRule"/>
</dbReference>
<evidence type="ECO:0000256" key="3">
    <source>
        <dbReference type="ARBA" id="ARBA00022605"/>
    </source>
</evidence>
<evidence type="ECO:0000256" key="11">
    <source>
        <dbReference type="ARBA" id="ARBA00049080"/>
    </source>
</evidence>
<comment type="catalytic activity">
    <reaction evidence="12 13">
        <text>(S)-2,3,4,5-tetrahydrodipicolinate + NAD(+) + H2O = (2S,4S)-4-hydroxy-2,3,4,5-tetrahydrodipicolinate + NADH + H(+)</text>
        <dbReference type="Rhea" id="RHEA:35323"/>
        <dbReference type="ChEBI" id="CHEBI:15377"/>
        <dbReference type="ChEBI" id="CHEBI:15378"/>
        <dbReference type="ChEBI" id="CHEBI:16845"/>
        <dbReference type="ChEBI" id="CHEBI:57540"/>
        <dbReference type="ChEBI" id="CHEBI:57945"/>
        <dbReference type="ChEBI" id="CHEBI:67139"/>
        <dbReference type="EC" id="1.17.1.8"/>
    </reaction>
</comment>
<comment type="similarity">
    <text evidence="1 13">Belongs to the DapB family.</text>
</comment>
<feature type="domain" description="Dihydrodipicolinate reductase C-terminal" evidence="15">
    <location>
        <begin position="118"/>
        <end position="255"/>
    </location>
</feature>
<dbReference type="GO" id="GO:0051287">
    <property type="term" value="F:NAD binding"/>
    <property type="evidence" value="ECO:0007669"/>
    <property type="project" value="UniProtKB-UniRule"/>
</dbReference>
<protein>
    <recommendedName>
        <fullName evidence="10 13">4-hydroxy-tetrahydrodipicolinate reductase</fullName>
        <shortName evidence="13">HTPA reductase</shortName>
        <ecNumber evidence="10 13">1.17.1.8</ecNumber>
    </recommendedName>
</protein>
<dbReference type="InterPro" id="IPR000846">
    <property type="entry name" value="DapB_N"/>
</dbReference>